<organism evidence="15 16">
    <name type="scientific">Mycena metata</name>
    <dbReference type="NCBI Taxonomy" id="1033252"/>
    <lineage>
        <taxon>Eukaryota</taxon>
        <taxon>Fungi</taxon>
        <taxon>Dikarya</taxon>
        <taxon>Basidiomycota</taxon>
        <taxon>Agaricomycotina</taxon>
        <taxon>Agaricomycetes</taxon>
        <taxon>Agaricomycetidae</taxon>
        <taxon>Agaricales</taxon>
        <taxon>Marasmiineae</taxon>
        <taxon>Mycenaceae</taxon>
        <taxon>Mycena</taxon>
    </lineage>
</organism>
<dbReference type="PRINTS" id="PR00756">
    <property type="entry name" value="ALADIPTASE"/>
</dbReference>
<dbReference type="Proteomes" id="UP001215598">
    <property type="component" value="Unassembled WGS sequence"/>
</dbReference>
<dbReference type="PANTHER" id="PTHR11533">
    <property type="entry name" value="PROTEASE M1 ZINC METALLOPROTEASE"/>
    <property type="match status" value="1"/>
</dbReference>
<feature type="domain" description="ERAP1-like C-terminal" evidence="13">
    <location>
        <begin position="562"/>
        <end position="877"/>
    </location>
</feature>
<comment type="similarity">
    <text evidence="1 11">Belongs to the peptidase M1 family.</text>
</comment>
<dbReference type="GO" id="GO:0042277">
    <property type="term" value="F:peptide binding"/>
    <property type="evidence" value="ECO:0007669"/>
    <property type="project" value="TreeGrafter"/>
</dbReference>
<keyword evidence="5 11" id="KW-0378">Hydrolase</keyword>
<dbReference type="GO" id="GO:0016020">
    <property type="term" value="C:membrane"/>
    <property type="evidence" value="ECO:0007669"/>
    <property type="project" value="TreeGrafter"/>
</dbReference>
<dbReference type="PANTHER" id="PTHR11533:SF174">
    <property type="entry name" value="PUROMYCIN-SENSITIVE AMINOPEPTIDASE-RELATED"/>
    <property type="match status" value="1"/>
</dbReference>
<keyword evidence="16" id="KW-1185">Reference proteome</keyword>
<dbReference type="FunFam" id="1.10.390.10:FF:000006">
    <property type="entry name" value="Puromycin-sensitive aminopeptidase"/>
    <property type="match status" value="1"/>
</dbReference>
<evidence type="ECO:0000256" key="2">
    <source>
        <dbReference type="ARBA" id="ARBA00022438"/>
    </source>
</evidence>
<dbReference type="Pfam" id="PF11838">
    <property type="entry name" value="ERAP1_C"/>
    <property type="match status" value="1"/>
</dbReference>
<keyword evidence="2 11" id="KW-0031">Aminopeptidase</keyword>
<reference evidence="15" key="1">
    <citation type="submission" date="2023-03" db="EMBL/GenBank/DDBJ databases">
        <title>Massive genome expansion in bonnet fungi (Mycena s.s.) driven by repeated elements and novel gene families across ecological guilds.</title>
        <authorList>
            <consortium name="Lawrence Berkeley National Laboratory"/>
            <person name="Harder C.B."/>
            <person name="Miyauchi S."/>
            <person name="Viragh M."/>
            <person name="Kuo A."/>
            <person name="Thoen E."/>
            <person name="Andreopoulos B."/>
            <person name="Lu D."/>
            <person name="Skrede I."/>
            <person name="Drula E."/>
            <person name="Henrissat B."/>
            <person name="Morin E."/>
            <person name="Kohler A."/>
            <person name="Barry K."/>
            <person name="LaButti K."/>
            <person name="Morin E."/>
            <person name="Salamov A."/>
            <person name="Lipzen A."/>
            <person name="Mereny Z."/>
            <person name="Hegedus B."/>
            <person name="Baldrian P."/>
            <person name="Stursova M."/>
            <person name="Weitz H."/>
            <person name="Taylor A."/>
            <person name="Grigoriev I.V."/>
            <person name="Nagy L.G."/>
            <person name="Martin F."/>
            <person name="Kauserud H."/>
        </authorList>
    </citation>
    <scope>NUCLEOTIDE SEQUENCE</scope>
    <source>
        <strain evidence="15">CBHHK182m</strain>
    </source>
</reference>
<dbReference type="GO" id="GO:0070006">
    <property type="term" value="F:metalloaminopeptidase activity"/>
    <property type="evidence" value="ECO:0007669"/>
    <property type="project" value="TreeGrafter"/>
</dbReference>
<dbReference type="AlphaFoldDB" id="A0AAD7DRC8"/>
<keyword evidence="7 11" id="KW-0482">Metalloprotease</keyword>
<keyword evidence="6 9" id="KW-0862">Zinc</keyword>
<dbReference type="InterPro" id="IPR034016">
    <property type="entry name" value="M1_APN-typ"/>
</dbReference>
<evidence type="ECO:0000256" key="8">
    <source>
        <dbReference type="PIRSR" id="PIRSR634016-1"/>
    </source>
</evidence>
<evidence type="ECO:0000256" key="6">
    <source>
        <dbReference type="ARBA" id="ARBA00022833"/>
    </source>
</evidence>
<evidence type="ECO:0000259" key="14">
    <source>
        <dbReference type="Pfam" id="PF17900"/>
    </source>
</evidence>
<dbReference type="EMBL" id="JARKIB010000601">
    <property type="protein sequence ID" value="KAJ7697953.1"/>
    <property type="molecule type" value="Genomic_DNA"/>
</dbReference>
<evidence type="ECO:0000256" key="3">
    <source>
        <dbReference type="ARBA" id="ARBA00022670"/>
    </source>
</evidence>
<evidence type="ECO:0000256" key="5">
    <source>
        <dbReference type="ARBA" id="ARBA00022801"/>
    </source>
</evidence>
<sequence>MSSDPSANLENQYRLPTNVKPSHYDLTFWTDLRSLEFGGLVAIDLDIVEETSAIVLNCSKALTLGDVSIHCATLETNKVQSAQIAVQEKLGRVTLNFDTSLPAGATAQLKLCYNAPISDNLVGYYKSTWKTNDRTEYYALTHFQPIDARAAFPCWDEPLLKATWTITMISRPDTVNISNMPVESEVVYNPGSTTDSTLAGLLSTLSKDTQWQITKFQKSPPMSSYLVAFANGPFAYLEKSVVMPLSGRTVPLRVYATPDIIDQGEFCLEITGKVLPLYEQMFDIEYPLPKLDILAAHDFDIGAMENWGLITGRTRGILLAAKTADLASRKLVAKVISHEVAHMWFGNITTMEWWDNLYLNEGFASMIGEVTMLNKLFPEWEVKSSFVNGHLHRAMSVDAKRSSHPIEVECLDANFITQIFDDLCYSKAASVIRMLCEYVGEEQFLKGVSVYLKNHLYGNSVTRDLWDGISAETGLDIPGLMNAWVSQIGFPLITVTEGSNGIHVRQDRFLDSGSPGVEENEIIWNIPLRILTVEDDGGVSIDSKAILTERESTLNVDTSKTFKLNAETTGFYRVLYTPERLKKIAFEAAKENSAFSLSDRIGLMYDVAALSKAGLGKISSFLGLVDIWRNESNYIVLMAVLTNMTEILRAFGENPQIVTTLQEFIRVLYAPLVQRLGYEFPQGEPVDIVQLRTTAISGALMGRDERVIQELRSRFTVYLTTRNDSAIPSNIRLAIFKAAARHGGREEFDALLKLAENPVNPVIKNRAITAIGATENLDLINELFSYMLNSVRDQDLDAFCRSLAANPLSRRLLAQFFKDNYERFSERFGNSMLKNIFESCFEMLSTQEDYDGIEKFFKDKDTSRYSIAFAQVLEAIRSRIEYVERSSQDLSEWLTKWKEESRL</sequence>
<dbReference type="InterPro" id="IPR050344">
    <property type="entry name" value="Peptidase_M1_aminopeptidases"/>
</dbReference>
<feature type="binding site" evidence="9">
    <location>
        <position position="361"/>
    </location>
    <ligand>
        <name>Zn(2+)</name>
        <dbReference type="ChEBI" id="CHEBI:29105"/>
        <note>catalytic</note>
    </ligand>
</feature>
<evidence type="ECO:0000259" key="13">
    <source>
        <dbReference type="Pfam" id="PF11838"/>
    </source>
</evidence>
<keyword evidence="3 11" id="KW-0645">Protease</keyword>
<feature type="domain" description="Peptidase M1 membrane alanine aminopeptidase" evidence="12">
    <location>
        <begin position="267"/>
        <end position="484"/>
    </location>
</feature>
<evidence type="ECO:0000256" key="4">
    <source>
        <dbReference type="ARBA" id="ARBA00022723"/>
    </source>
</evidence>
<dbReference type="SUPFAM" id="SSF55486">
    <property type="entry name" value="Metalloproteases ('zincins'), catalytic domain"/>
    <property type="match status" value="1"/>
</dbReference>
<dbReference type="GO" id="GO:0005737">
    <property type="term" value="C:cytoplasm"/>
    <property type="evidence" value="ECO:0007669"/>
    <property type="project" value="TreeGrafter"/>
</dbReference>
<dbReference type="InterPro" id="IPR014782">
    <property type="entry name" value="Peptidase_M1_dom"/>
</dbReference>
<proteinExistence type="inferred from homology"/>
<evidence type="ECO:0000256" key="9">
    <source>
        <dbReference type="PIRSR" id="PIRSR634016-3"/>
    </source>
</evidence>
<dbReference type="GO" id="GO:0005615">
    <property type="term" value="C:extracellular space"/>
    <property type="evidence" value="ECO:0007669"/>
    <property type="project" value="TreeGrafter"/>
</dbReference>
<dbReference type="InterPro" id="IPR042097">
    <property type="entry name" value="Aminopeptidase_N-like_N_sf"/>
</dbReference>
<evidence type="ECO:0000313" key="16">
    <source>
        <dbReference type="Proteomes" id="UP001215598"/>
    </source>
</evidence>
<evidence type="ECO:0000256" key="11">
    <source>
        <dbReference type="RuleBase" id="RU364040"/>
    </source>
</evidence>
<dbReference type="SUPFAM" id="SSF63737">
    <property type="entry name" value="Leukotriene A4 hydrolase N-terminal domain"/>
    <property type="match status" value="1"/>
</dbReference>
<evidence type="ECO:0000256" key="7">
    <source>
        <dbReference type="ARBA" id="ARBA00023049"/>
    </source>
</evidence>
<accession>A0AAD7DRC8</accession>
<dbReference type="InterPro" id="IPR024571">
    <property type="entry name" value="ERAP1-like_C_dom"/>
</dbReference>
<comment type="cofactor">
    <cofactor evidence="9 11">
        <name>Zn(2+)</name>
        <dbReference type="ChEBI" id="CHEBI:29105"/>
    </cofactor>
    <text evidence="9 11">Binds 1 zinc ion per subunit.</text>
</comment>
<dbReference type="SUPFAM" id="SSF48371">
    <property type="entry name" value="ARM repeat"/>
    <property type="match status" value="1"/>
</dbReference>
<keyword evidence="4 9" id="KW-0479">Metal-binding</keyword>
<dbReference type="Gene3D" id="2.60.40.1730">
    <property type="entry name" value="tricorn interacting facor f3 domain"/>
    <property type="match status" value="1"/>
</dbReference>
<dbReference type="Pfam" id="PF01433">
    <property type="entry name" value="Peptidase_M1"/>
    <property type="match status" value="1"/>
</dbReference>
<dbReference type="InterPro" id="IPR045357">
    <property type="entry name" value="Aminopeptidase_N-like_N"/>
</dbReference>
<dbReference type="EC" id="3.4.11.-" evidence="11"/>
<name>A0AAD7DRC8_9AGAR</name>
<dbReference type="GO" id="GO:0008270">
    <property type="term" value="F:zinc ion binding"/>
    <property type="evidence" value="ECO:0007669"/>
    <property type="project" value="UniProtKB-UniRule"/>
</dbReference>
<evidence type="ECO:0000256" key="10">
    <source>
        <dbReference type="PIRSR" id="PIRSR634016-4"/>
    </source>
</evidence>
<evidence type="ECO:0000313" key="15">
    <source>
        <dbReference type="EMBL" id="KAJ7697953.1"/>
    </source>
</evidence>
<dbReference type="Gene3D" id="2.60.40.1910">
    <property type="match status" value="1"/>
</dbReference>
<feature type="binding site" evidence="9">
    <location>
        <position position="342"/>
    </location>
    <ligand>
        <name>Zn(2+)</name>
        <dbReference type="ChEBI" id="CHEBI:29105"/>
        <note>catalytic</note>
    </ligand>
</feature>
<dbReference type="Pfam" id="PF17900">
    <property type="entry name" value="Peptidase_M1_N"/>
    <property type="match status" value="1"/>
</dbReference>
<dbReference type="GO" id="GO:0006508">
    <property type="term" value="P:proteolysis"/>
    <property type="evidence" value="ECO:0007669"/>
    <property type="project" value="UniProtKB-KW"/>
</dbReference>
<dbReference type="InterPro" id="IPR027268">
    <property type="entry name" value="Peptidase_M4/M1_CTD_sf"/>
</dbReference>
<feature type="site" description="Transition state stabilizer" evidence="10">
    <location>
        <position position="425"/>
    </location>
</feature>
<evidence type="ECO:0000256" key="1">
    <source>
        <dbReference type="ARBA" id="ARBA00010136"/>
    </source>
</evidence>
<protein>
    <recommendedName>
        <fullName evidence="11">Aminopeptidase</fullName>
        <ecNumber evidence="11">3.4.11.-</ecNumber>
    </recommendedName>
</protein>
<dbReference type="Gene3D" id="1.10.390.10">
    <property type="entry name" value="Neutral Protease Domain 2"/>
    <property type="match status" value="1"/>
</dbReference>
<dbReference type="GO" id="GO:0043171">
    <property type="term" value="P:peptide catabolic process"/>
    <property type="evidence" value="ECO:0007669"/>
    <property type="project" value="TreeGrafter"/>
</dbReference>
<feature type="active site" description="Proton acceptor" evidence="8">
    <location>
        <position position="339"/>
    </location>
</feature>
<dbReference type="CDD" id="cd09601">
    <property type="entry name" value="M1_APN-Q_like"/>
    <property type="match status" value="1"/>
</dbReference>
<dbReference type="InterPro" id="IPR001930">
    <property type="entry name" value="Peptidase_M1"/>
</dbReference>
<comment type="caution">
    <text evidence="15">The sequence shown here is derived from an EMBL/GenBank/DDBJ whole genome shotgun (WGS) entry which is preliminary data.</text>
</comment>
<feature type="binding site" evidence="9">
    <location>
        <position position="338"/>
    </location>
    <ligand>
        <name>Zn(2+)</name>
        <dbReference type="ChEBI" id="CHEBI:29105"/>
        <note>catalytic</note>
    </ligand>
</feature>
<dbReference type="InterPro" id="IPR016024">
    <property type="entry name" value="ARM-type_fold"/>
</dbReference>
<feature type="domain" description="Aminopeptidase N-like N-terminal" evidence="14">
    <location>
        <begin position="20"/>
        <end position="193"/>
    </location>
</feature>
<evidence type="ECO:0000259" key="12">
    <source>
        <dbReference type="Pfam" id="PF01433"/>
    </source>
</evidence>
<dbReference type="Gene3D" id="1.25.50.20">
    <property type="match status" value="1"/>
</dbReference>
<gene>
    <name evidence="15" type="ORF">B0H16DRAFT_818126</name>
</gene>